<reference evidence="13" key="1">
    <citation type="submission" date="2015-12" db="EMBL/GenBank/DDBJ databases">
        <title>De novo transcriptome assembly of four potential Pierce s Disease insect vectors from Arizona vineyards.</title>
        <authorList>
            <person name="Tassone E.E."/>
        </authorList>
    </citation>
    <scope>NUCLEOTIDE SEQUENCE</scope>
</reference>
<name>A0A1B6EET2_9HEMI</name>
<keyword evidence="6 10" id="KW-0297">G-protein coupled receptor</keyword>
<evidence type="ECO:0000256" key="10">
    <source>
        <dbReference type="RuleBase" id="RU000688"/>
    </source>
</evidence>
<keyword evidence="5 11" id="KW-1133">Transmembrane helix</keyword>
<feature type="transmembrane region" description="Helical" evidence="11">
    <location>
        <begin position="140"/>
        <end position="161"/>
    </location>
</feature>
<gene>
    <name evidence="13" type="ORF">g.34879</name>
</gene>
<sequence length="331" mass="37960">MIDNVTCSVDVYYGYGYGMGPGSSFWLFLDGVLFVVILCGNVVTLYVLRTSFQFSPLVSNQFVLSLALSDMLVGLTLPYHMAFYVLPYLATIKHTCILKFVFILFACCASILNVTAIAADRYFAIMHPFRYERIMNNRMARTILCCGWFHAIIFSTIPLYWNRWEQCEPCELGRVLPRYYTTAVITPAFCIVWAVMFIIYWRIWKQAVIQVNKLRQFNICKLRKSCFQVVLIIMGCFTVCWLPFLAVACVQAGGYHSIISPMAYKVVLSLAISSSAINPLIYAWKNREFKRTFGHMVRCRTVSHSVQQERTSLDKNPLNRNSGLCELQISV</sequence>
<evidence type="ECO:0000256" key="2">
    <source>
        <dbReference type="ARBA" id="ARBA00010663"/>
    </source>
</evidence>
<evidence type="ECO:0000256" key="8">
    <source>
        <dbReference type="ARBA" id="ARBA00023170"/>
    </source>
</evidence>
<keyword evidence="3" id="KW-1003">Cell membrane</keyword>
<dbReference type="SUPFAM" id="SSF81321">
    <property type="entry name" value="Family A G protein-coupled receptor-like"/>
    <property type="match status" value="1"/>
</dbReference>
<dbReference type="PROSITE" id="PS50262">
    <property type="entry name" value="G_PROTEIN_RECEP_F1_2"/>
    <property type="match status" value="1"/>
</dbReference>
<dbReference type="GO" id="GO:0004930">
    <property type="term" value="F:G protein-coupled receptor activity"/>
    <property type="evidence" value="ECO:0007669"/>
    <property type="project" value="UniProtKB-KW"/>
</dbReference>
<feature type="domain" description="G-protein coupled receptors family 1 profile" evidence="12">
    <location>
        <begin position="40"/>
        <end position="282"/>
    </location>
</feature>
<feature type="transmembrane region" description="Helical" evidence="11">
    <location>
        <begin position="60"/>
        <end position="85"/>
    </location>
</feature>
<evidence type="ECO:0000256" key="1">
    <source>
        <dbReference type="ARBA" id="ARBA00004651"/>
    </source>
</evidence>
<evidence type="ECO:0000256" key="5">
    <source>
        <dbReference type="ARBA" id="ARBA00022989"/>
    </source>
</evidence>
<keyword evidence="9 10" id="KW-0807">Transducer</keyword>
<dbReference type="EMBL" id="GEDC01000859">
    <property type="protein sequence ID" value="JAS36439.1"/>
    <property type="molecule type" value="Transcribed_RNA"/>
</dbReference>
<dbReference type="PRINTS" id="PR00237">
    <property type="entry name" value="GPCRRHODOPSN"/>
</dbReference>
<evidence type="ECO:0000256" key="11">
    <source>
        <dbReference type="SAM" id="Phobius"/>
    </source>
</evidence>
<dbReference type="PANTHER" id="PTHR24249:SF414">
    <property type="entry name" value="LP14436P"/>
    <property type="match status" value="1"/>
</dbReference>
<evidence type="ECO:0000256" key="9">
    <source>
        <dbReference type="ARBA" id="ARBA00023224"/>
    </source>
</evidence>
<feature type="transmembrane region" description="Helical" evidence="11">
    <location>
        <begin position="266"/>
        <end position="284"/>
    </location>
</feature>
<comment type="similarity">
    <text evidence="2 10">Belongs to the G-protein coupled receptor 1 family.</text>
</comment>
<keyword evidence="4 10" id="KW-0812">Transmembrane</keyword>
<dbReference type="InterPro" id="IPR017452">
    <property type="entry name" value="GPCR_Rhodpsn_7TM"/>
</dbReference>
<evidence type="ECO:0000259" key="12">
    <source>
        <dbReference type="PROSITE" id="PS50262"/>
    </source>
</evidence>
<dbReference type="InterPro" id="IPR050569">
    <property type="entry name" value="TAAR"/>
</dbReference>
<keyword evidence="8 10" id="KW-0675">Receptor</keyword>
<feature type="transmembrane region" description="Helical" evidence="11">
    <location>
        <begin position="225"/>
        <end position="246"/>
    </location>
</feature>
<dbReference type="GO" id="GO:0005886">
    <property type="term" value="C:plasma membrane"/>
    <property type="evidence" value="ECO:0007669"/>
    <property type="project" value="UniProtKB-SubCell"/>
</dbReference>
<evidence type="ECO:0000256" key="3">
    <source>
        <dbReference type="ARBA" id="ARBA00022475"/>
    </source>
</evidence>
<evidence type="ECO:0000256" key="4">
    <source>
        <dbReference type="ARBA" id="ARBA00022692"/>
    </source>
</evidence>
<organism evidence="13">
    <name type="scientific">Clastoptera arizonana</name>
    <name type="common">Arizona spittle bug</name>
    <dbReference type="NCBI Taxonomy" id="38151"/>
    <lineage>
        <taxon>Eukaryota</taxon>
        <taxon>Metazoa</taxon>
        <taxon>Ecdysozoa</taxon>
        <taxon>Arthropoda</taxon>
        <taxon>Hexapoda</taxon>
        <taxon>Insecta</taxon>
        <taxon>Pterygota</taxon>
        <taxon>Neoptera</taxon>
        <taxon>Paraneoptera</taxon>
        <taxon>Hemiptera</taxon>
        <taxon>Auchenorrhyncha</taxon>
        <taxon>Cercopoidea</taxon>
        <taxon>Clastopteridae</taxon>
        <taxon>Clastoptera</taxon>
    </lineage>
</organism>
<dbReference type="Gene3D" id="1.20.1070.10">
    <property type="entry name" value="Rhodopsin 7-helix transmembrane proteins"/>
    <property type="match status" value="1"/>
</dbReference>
<feature type="transmembrane region" description="Helical" evidence="11">
    <location>
        <begin position="25"/>
        <end position="48"/>
    </location>
</feature>
<evidence type="ECO:0000256" key="7">
    <source>
        <dbReference type="ARBA" id="ARBA00023136"/>
    </source>
</evidence>
<comment type="subcellular location">
    <subcellularLocation>
        <location evidence="1">Cell membrane</location>
        <topology evidence="1">Multi-pass membrane protein</topology>
    </subcellularLocation>
</comment>
<dbReference type="Pfam" id="PF00001">
    <property type="entry name" value="7tm_1"/>
    <property type="match status" value="1"/>
</dbReference>
<protein>
    <recommendedName>
        <fullName evidence="12">G-protein coupled receptors family 1 profile domain-containing protein</fullName>
    </recommendedName>
</protein>
<dbReference type="PROSITE" id="PS00237">
    <property type="entry name" value="G_PROTEIN_RECEP_F1_1"/>
    <property type="match status" value="1"/>
</dbReference>
<feature type="transmembrane region" description="Helical" evidence="11">
    <location>
        <begin position="181"/>
        <end position="204"/>
    </location>
</feature>
<keyword evidence="7 11" id="KW-0472">Membrane</keyword>
<dbReference type="InterPro" id="IPR000276">
    <property type="entry name" value="GPCR_Rhodpsn"/>
</dbReference>
<feature type="transmembrane region" description="Helical" evidence="11">
    <location>
        <begin position="97"/>
        <end position="119"/>
    </location>
</feature>
<evidence type="ECO:0000256" key="6">
    <source>
        <dbReference type="ARBA" id="ARBA00023040"/>
    </source>
</evidence>
<evidence type="ECO:0000313" key="13">
    <source>
        <dbReference type="EMBL" id="JAS36439.1"/>
    </source>
</evidence>
<dbReference type="AlphaFoldDB" id="A0A1B6EET2"/>
<proteinExistence type="inferred from homology"/>
<dbReference type="PANTHER" id="PTHR24249">
    <property type="entry name" value="HISTAMINE RECEPTOR-RELATED G-PROTEIN COUPLED RECEPTOR"/>
    <property type="match status" value="1"/>
</dbReference>
<accession>A0A1B6EET2</accession>